<reference evidence="4 5" key="1">
    <citation type="submission" date="2023-03" db="EMBL/GenBank/DDBJ databases">
        <title>Bacillus Genome Sequencing.</title>
        <authorList>
            <person name="Dunlap C."/>
        </authorList>
    </citation>
    <scope>NUCLEOTIDE SEQUENCE [LARGE SCALE GENOMIC DNA]</scope>
    <source>
        <strain evidence="4 5">BD-525</strain>
    </source>
</reference>
<evidence type="ECO:0000259" key="3">
    <source>
        <dbReference type="PROSITE" id="PS50110"/>
    </source>
</evidence>
<evidence type="ECO:0000256" key="2">
    <source>
        <dbReference type="PROSITE-ProRule" id="PRU00169"/>
    </source>
</evidence>
<dbReference type="PANTHER" id="PTHR44591">
    <property type="entry name" value="STRESS RESPONSE REGULATOR PROTEIN 1"/>
    <property type="match status" value="1"/>
</dbReference>
<dbReference type="InterPro" id="IPR001789">
    <property type="entry name" value="Sig_transdc_resp-reg_receiver"/>
</dbReference>
<dbReference type="InterPro" id="IPR050595">
    <property type="entry name" value="Bact_response_regulator"/>
</dbReference>
<protein>
    <submittedName>
        <fullName evidence="4">Response regulator</fullName>
    </submittedName>
</protein>
<dbReference type="Gene3D" id="3.40.50.2300">
    <property type="match status" value="1"/>
</dbReference>
<feature type="domain" description="Response regulatory" evidence="3">
    <location>
        <begin position="8"/>
        <end position="125"/>
    </location>
</feature>
<feature type="modified residue" description="4-aspartylphosphate" evidence="2">
    <location>
        <position position="58"/>
    </location>
</feature>
<keyword evidence="5" id="KW-1185">Reference proteome</keyword>
<accession>A0ABU6GKQ2</accession>
<keyword evidence="1 2" id="KW-0597">Phosphoprotein</keyword>
<comment type="caution">
    <text evidence="4">The sequence shown here is derived from an EMBL/GenBank/DDBJ whole genome shotgun (WGS) entry which is preliminary data.</text>
</comment>
<dbReference type="InterPro" id="IPR011006">
    <property type="entry name" value="CheY-like_superfamily"/>
</dbReference>
<sequence>MMRRDHYTILCVEDNPINMALMHHIFKKYPEILLLKADSAEQAFELVEEEKPDLILMDIQLPGMDGYEALNYLKSKKDTRHIPVMAVSSYAMDSDIARGLKAGFAEYITKPIDLKFFLGRVRELILETEAAVSLEE</sequence>
<dbReference type="EMBL" id="JARLKZ010000002">
    <property type="protein sequence ID" value="MEC0238732.1"/>
    <property type="molecule type" value="Genomic_DNA"/>
</dbReference>
<organism evidence="4 5">
    <name type="scientific">Paenibacillus dokdonensis</name>
    <dbReference type="NCBI Taxonomy" id="2567944"/>
    <lineage>
        <taxon>Bacteria</taxon>
        <taxon>Bacillati</taxon>
        <taxon>Bacillota</taxon>
        <taxon>Bacilli</taxon>
        <taxon>Bacillales</taxon>
        <taxon>Paenibacillaceae</taxon>
        <taxon>Paenibacillus</taxon>
    </lineage>
</organism>
<dbReference type="PANTHER" id="PTHR44591:SF3">
    <property type="entry name" value="RESPONSE REGULATORY DOMAIN-CONTAINING PROTEIN"/>
    <property type="match status" value="1"/>
</dbReference>
<dbReference type="SMART" id="SM00448">
    <property type="entry name" value="REC"/>
    <property type="match status" value="1"/>
</dbReference>
<dbReference type="Pfam" id="PF00072">
    <property type="entry name" value="Response_reg"/>
    <property type="match status" value="1"/>
</dbReference>
<gene>
    <name evidence="4" type="ORF">P4H66_02440</name>
</gene>
<dbReference type="PROSITE" id="PS50110">
    <property type="entry name" value="RESPONSE_REGULATORY"/>
    <property type="match status" value="1"/>
</dbReference>
<evidence type="ECO:0000313" key="5">
    <source>
        <dbReference type="Proteomes" id="UP001344632"/>
    </source>
</evidence>
<name>A0ABU6GKQ2_9BACL</name>
<proteinExistence type="predicted"/>
<dbReference type="SUPFAM" id="SSF52172">
    <property type="entry name" value="CheY-like"/>
    <property type="match status" value="1"/>
</dbReference>
<dbReference type="Proteomes" id="UP001344632">
    <property type="component" value="Unassembled WGS sequence"/>
</dbReference>
<evidence type="ECO:0000256" key="1">
    <source>
        <dbReference type="ARBA" id="ARBA00022553"/>
    </source>
</evidence>
<dbReference type="RefSeq" id="WP_326085505.1">
    <property type="nucleotide sequence ID" value="NZ_JARLKZ010000002.1"/>
</dbReference>
<evidence type="ECO:0000313" key="4">
    <source>
        <dbReference type="EMBL" id="MEC0238732.1"/>
    </source>
</evidence>